<feature type="domain" description="PIN" evidence="1">
    <location>
        <begin position="12"/>
        <end position="76"/>
    </location>
</feature>
<name>A0ABP8NBV4_9BACT</name>
<accession>A0ABP8NBV4</accession>
<proteinExistence type="predicted"/>
<dbReference type="CDD" id="cd18738">
    <property type="entry name" value="PIN_VapC4-5_FitB-like"/>
    <property type="match status" value="1"/>
</dbReference>
<evidence type="ECO:0000313" key="3">
    <source>
        <dbReference type="Proteomes" id="UP001500067"/>
    </source>
</evidence>
<dbReference type="InterPro" id="IPR002716">
    <property type="entry name" value="PIN_dom"/>
</dbReference>
<sequence length="89" mass="10206">MELLSFPTITRKEIAVLSNFIAEMEVVPIGSNVKKTAILIRRKYKLKLPDSIIAATAIVYDIPLITADKQFRNIEELQMLLYDTDQKRP</sequence>
<comment type="caution">
    <text evidence="2">The sequence shown here is derived from an EMBL/GenBank/DDBJ whole genome shotgun (WGS) entry which is preliminary data.</text>
</comment>
<keyword evidence="3" id="KW-1185">Reference proteome</keyword>
<protein>
    <recommendedName>
        <fullName evidence="1">PIN domain-containing protein</fullName>
    </recommendedName>
</protein>
<dbReference type="EMBL" id="BAABFA010000008">
    <property type="protein sequence ID" value="GAA4463334.1"/>
    <property type="molecule type" value="Genomic_DNA"/>
</dbReference>
<dbReference type="Proteomes" id="UP001500067">
    <property type="component" value="Unassembled WGS sequence"/>
</dbReference>
<dbReference type="Gene3D" id="3.40.50.1010">
    <property type="entry name" value="5'-nuclease"/>
    <property type="match status" value="1"/>
</dbReference>
<organism evidence="2 3">
    <name type="scientific">Nemorincola caseinilytica</name>
    <dbReference type="NCBI Taxonomy" id="2054315"/>
    <lineage>
        <taxon>Bacteria</taxon>
        <taxon>Pseudomonadati</taxon>
        <taxon>Bacteroidota</taxon>
        <taxon>Chitinophagia</taxon>
        <taxon>Chitinophagales</taxon>
        <taxon>Chitinophagaceae</taxon>
        <taxon>Nemorincola</taxon>
    </lineage>
</organism>
<evidence type="ECO:0000259" key="1">
    <source>
        <dbReference type="Pfam" id="PF01850"/>
    </source>
</evidence>
<gene>
    <name evidence="2" type="ORF">GCM10023093_11530</name>
</gene>
<reference evidence="3" key="1">
    <citation type="journal article" date="2019" name="Int. J. Syst. Evol. Microbiol.">
        <title>The Global Catalogue of Microorganisms (GCM) 10K type strain sequencing project: providing services to taxonomists for standard genome sequencing and annotation.</title>
        <authorList>
            <consortium name="The Broad Institute Genomics Platform"/>
            <consortium name="The Broad Institute Genome Sequencing Center for Infectious Disease"/>
            <person name="Wu L."/>
            <person name="Ma J."/>
        </authorList>
    </citation>
    <scope>NUCLEOTIDE SEQUENCE [LARGE SCALE GENOMIC DNA]</scope>
    <source>
        <strain evidence="3">JCM 32105</strain>
    </source>
</reference>
<dbReference type="InterPro" id="IPR029060">
    <property type="entry name" value="PIN-like_dom_sf"/>
</dbReference>
<dbReference type="Pfam" id="PF01850">
    <property type="entry name" value="PIN"/>
    <property type="match status" value="1"/>
</dbReference>
<dbReference type="SUPFAM" id="SSF88723">
    <property type="entry name" value="PIN domain-like"/>
    <property type="match status" value="1"/>
</dbReference>
<evidence type="ECO:0000313" key="2">
    <source>
        <dbReference type="EMBL" id="GAA4463334.1"/>
    </source>
</evidence>